<comment type="caution">
    <text evidence="1">The sequence shown here is derived from an EMBL/GenBank/DDBJ whole genome shotgun (WGS) entry which is preliminary data.</text>
</comment>
<sequence length="67" mass="7799">MFDPLYLLGEEISTLLGKTRTADLRGIWIRTDRDLLAEYFARQRSRTRPDRPTAHRAIGALTDFLSY</sequence>
<keyword evidence="2" id="KW-1185">Reference proteome</keyword>
<gene>
    <name evidence="1" type="ORF">ACFYTF_08370</name>
</gene>
<protein>
    <recommendedName>
        <fullName evidence="3">Core-binding (CB) domain-containing protein</fullName>
    </recommendedName>
</protein>
<dbReference type="RefSeq" id="WP_387699591.1">
    <property type="nucleotide sequence ID" value="NZ_JBIAMX010000004.1"/>
</dbReference>
<dbReference type="EMBL" id="JBIAMX010000004">
    <property type="protein sequence ID" value="MFF0542838.1"/>
    <property type="molecule type" value="Genomic_DNA"/>
</dbReference>
<dbReference type="Proteomes" id="UP001601444">
    <property type="component" value="Unassembled WGS sequence"/>
</dbReference>
<proteinExistence type="predicted"/>
<organism evidence="1 2">
    <name type="scientific">Nocardia thailandica</name>
    <dbReference type="NCBI Taxonomy" id="257275"/>
    <lineage>
        <taxon>Bacteria</taxon>
        <taxon>Bacillati</taxon>
        <taxon>Actinomycetota</taxon>
        <taxon>Actinomycetes</taxon>
        <taxon>Mycobacteriales</taxon>
        <taxon>Nocardiaceae</taxon>
        <taxon>Nocardia</taxon>
    </lineage>
</organism>
<accession>A0ABW6PKE1</accession>
<evidence type="ECO:0000313" key="1">
    <source>
        <dbReference type="EMBL" id="MFF0542838.1"/>
    </source>
</evidence>
<evidence type="ECO:0000313" key="2">
    <source>
        <dbReference type="Proteomes" id="UP001601444"/>
    </source>
</evidence>
<reference evidence="1 2" key="1">
    <citation type="submission" date="2024-10" db="EMBL/GenBank/DDBJ databases">
        <title>The Natural Products Discovery Center: Release of the First 8490 Sequenced Strains for Exploring Actinobacteria Biosynthetic Diversity.</title>
        <authorList>
            <person name="Kalkreuter E."/>
            <person name="Kautsar S.A."/>
            <person name="Yang D."/>
            <person name="Bader C.D."/>
            <person name="Teijaro C.N."/>
            <person name="Fluegel L."/>
            <person name="Davis C.M."/>
            <person name="Simpson J.R."/>
            <person name="Lauterbach L."/>
            <person name="Steele A.D."/>
            <person name="Gui C."/>
            <person name="Meng S."/>
            <person name="Li G."/>
            <person name="Viehrig K."/>
            <person name="Ye F."/>
            <person name="Su P."/>
            <person name="Kiefer A.F."/>
            <person name="Nichols A."/>
            <person name="Cepeda A.J."/>
            <person name="Yan W."/>
            <person name="Fan B."/>
            <person name="Jiang Y."/>
            <person name="Adhikari A."/>
            <person name="Zheng C.-J."/>
            <person name="Schuster L."/>
            <person name="Cowan T.M."/>
            <person name="Smanski M.J."/>
            <person name="Chevrette M.G."/>
            <person name="De Carvalho L.P.S."/>
            <person name="Shen B."/>
        </authorList>
    </citation>
    <scope>NUCLEOTIDE SEQUENCE [LARGE SCALE GENOMIC DNA]</scope>
    <source>
        <strain evidence="1 2">NPDC004045</strain>
    </source>
</reference>
<evidence type="ECO:0008006" key="3">
    <source>
        <dbReference type="Google" id="ProtNLM"/>
    </source>
</evidence>
<name>A0ABW6PKE1_9NOCA</name>